<name>K4BDW4_SOLLC</name>
<dbReference type="Proteomes" id="UP000004994">
    <property type="component" value="Chromosome 3"/>
</dbReference>
<dbReference type="Gramene" id="Solyc03g005400.1.1">
    <property type="protein sequence ID" value="Solyc03g005400.1.1"/>
    <property type="gene ID" value="Solyc03g005400.1"/>
</dbReference>
<proteinExistence type="predicted"/>
<dbReference type="InParanoid" id="K4BDW4"/>
<reference evidence="1" key="2">
    <citation type="submission" date="2015-06" db="UniProtKB">
        <authorList>
            <consortium name="EnsemblPlants"/>
        </authorList>
    </citation>
    <scope>IDENTIFICATION</scope>
    <source>
        <strain evidence="1">cv. Heinz 1706</strain>
    </source>
</reference>
<accession>K4BDW4</accession>
<sequence>MANFFVNVCQDLLYAYGWPSRTPFFG</sequence>
<dbReference type="EnsemblPlants" id="Solyc03g005400.1.1">
    <property type="protein sequence ID" value="Solyc03g005400.1.1"/>
    <property type="gene ID" value="Solyc03g005400.1"/>
</dbReference>
<organism evidence="1">
    <name type="scientific">Solanum lycopersicum</name>
    <name type="common">Tomato</name>
    <name type="synonym">Lycopersicon esculentum</name>
    <dbReference type="NCBI Taxonomy" id="4081"/>
    <lineage>
        <taxon>Eukaryota</taxon>
        <taxon>Viridiplantae</taxon>
        <taxon>Streptophyta</taxon>
        <taxon>Embryophyta</taxon>
        <taxon>Tracheophyta</taxon>
        <taxon>Spermatophyta</taxon>
        <taxon>Magnoliopsida</taxon>
        <taxon>eudicotyledons</taxon>
        <taxon>Gunneridae</taxon>
        <taxon>Pentapetalae</taxon>
        <taxon>asterids</taxon>
        <taxon>lamiids</taxon>
        <taxon>Solanales</taxon>
        <taxon>Solanaceae</taxon>
        <taxon>Solanoideae</taxon>
        <taxon>Solaneae</taxon>
        <taxon>Solanum</taxon>
        <taxon>Solanum subgen. Lycopersicon</taxon>
    </lineage>
</organism>
<evidence type="ECO:0000313" key="1">
    <source>
        <dbReference type="EnsemblPlants" id="Solyc03g005400.1.1"/>
    </source>
</evidence>
<evidence type="ECO:0000313" key="2">
    <source>
        <dbReference type="Proteomes" id="UP000004994"/>
    </source>
</evidence>
<protein>
    <submittedName>
        <fullName evidence="1">Uncharacterized protein</fullName>
    </submittedName>
</protein>
<dbReference type="PaxDb" id="4081-Solyc03g005400.1.1"/>
<dbReference type="AlphaFoldDB" id="K4BDW4"/>
<dbReference type="HOGENOM" id="CLU_3417698_0_0_1"/>
<reference evidence="1" key="1">
    <citation type="journal article" date="2012" name="Nature">
        <title>The tomato genome sequence provides insights into fleshy fruit evolution.</title>
        <authorList>
            <consortium name="Tomato Genome Consortium"/>
        </authorList>
    </citation>
    <scope>NUCLEOTIDE SEQUENCE [LARGE SCALE GENOMIC DNA]</scope>
    <source>
        <strain evidence="1">cv. Heinz 1706</strain>
    </source>
</reference>
<keyword evidence="2" id="KW-1185">Reference proteome</keyword>